<protein>
    <submittedName>
        <fullName evidence="9">Sugar ABC transporter permease</fullName>
    </submittedName>
</protein>
<keyword evidence="2 7" id="KW-0813">Transport</keyword>
<dbReference type="CDD" id="cd06261">
    <property type="entry name" value="TM_PBP2"/>
    <property type="match status" value="1"/>
</dbReference>
<feature type="domain" description="ABC transmembrane type-1" evidence="8">
    <location>
        <begin position="74"/>
        <end position="287"/>
    </location>
</feature>
<comment type="similarity">
    <text evidence="7">Belongs to the binding-protein-dependent transport system permease family.</text>
</comment>
<dbReference type="OrthoDB" id="5174895at2"/>
<keyword evidence="4 7" id="KW-0812">Transmembrane</keyword>
<accession>A0A5C4TD24</accession>
<dbReference type="SUPFAM" id="SSF161098">
    <property type="entry name" value="MetI-like"/>
    <property type="match status" value="1"/>
</dbReference>
<evidence type="ECO:0000256" key="5">
    <source>
        <dbReference type="ARBA" id="ARBA00022989"/>
    </source>
</evidence>
<evidence type="ECO:0000313" key="10">
    <source>
        <dbReference type="Proteomes" id="UP000307943"/>
    </source>
</evidence>
<dbReference type="GO" id="GO:0005886">
    <property type="term" value="C:plasma membrane"/>
    <property type="evidence" value="ECO:0007669"/>
    <property type="project" value="UniProtKB-SubCell"/>
</dbReference>
<feature type="transmembrane region" description="Helical" evidence="7">
    <location>
        <begin position="265"/>
        <end position="288"/>
    </location>
</feature>
<evidence type="ECO:0000256" key="6">
    <source>
        <dbReference type="ARBA" id="ARBA00023136"/>
    </source>
</evidence>
<keyword evidence="5 7" id="KW-1133">Transmembrane helix</keyword>
<evidence type="ECO:0000256" key="4">
    <source>
        <dbReference type="ARBA" id="ARBA00022692"/>
    </source>
</evidence>
<evidence type="ECO:0000259" key="8">
    <source>
        <dbReference type="PROSITE" id="PS50928"/>
    </source>
</evidence>
<feature type="transmembrane region" description="Helical" evidence="7">
    <location>
        <begin position="111"/>
        <end position="132"/>
    </location>
</feature>
<dbReference type="AlphaFoldDB" id="A0A5C4TD24"/>
<comment type="caution">
    <text evidence="9">The sequence shown here is derived from an EMBL/GenBank/DDBJ whole genome shotgun (WGS) entry which is preliminary data.</text>
</comment>
<dbReference type="PANTHER" id="PTHR30193">
    <property type="entry name" value="ABC TRANSPORTER PERMEASE PROTEIN"/>
    <property type="match status" value="1"/>
</dbReference>
<dbReference type="InterPro" id="IPR035906">
    <property type="entry name" value="MetI-like_sf"/>
</dbReference>
<keyword evidence="6 7" id="KW-0472">Membrane</keyword>
<organism evidence="9 10">
    <name type="scientific">Paenibacillus hemerocallicola</name>
    <dbReference type="NCBI Taxonomy" id="1172614"/>
    <lineage>
        <taxon>Bacteria</taxon>
        <taxon>Bacillati</taxon>
        <taxon>Bacillota</taxon>
        <taxon>Bacilli</taxon>
        <taxon>Bacillales</taxon>
        <taxon>Paenibacillaceae</taxon>
        <taxon>Paenibacillus</taxon>
    </lineage>
</organism>
<proteinExistence type="inferred from homology"/>
<evidence type="ECO:0000256" key="7">
    <source>
        <dbReference type="RuleBase" id="RU363032"/>
    </source>
</evidence>
<feature type="transmembrane region" description="Helical" evidence="7">
    <location>
        <begin position="78"/>
        <end position="99"/>
    </location>
</feature>
<evidence type="ECO:0000256" key="2">
    <source>
        <dbReference type="ARBA" id="ARBA00022448"/>
    </source>
</evidence>
<dbReference type="InterPro" id="IPR000515">
    <property type="entry name" value="MetI-like"/>
</dbReference>
<dbReference type="Gene3D" id="1.10.3720.10">
    <property type="entry name" value="MetI-like"/>
    <property type="match status" value="1"/>
</dbReference>
<evidence type="ECO:0000256" key="1">
    <source>
        <dbReference type="ARBA" id="ARBA00004651"/>
    </source>
</evidence>
<sequence>MLRREFAMQKARSYPLYLALPAFLLFMLFFVLPNIAGLFMSFTDWSAFYPLNPMFNGLENFKDLFESSVFKKSIFNTVYFSVVTTAAKIVLGFLFAILLHNQLRLKTFYRTLVFAPVVINPIVIAVIFKALYEDVNGPINAGLRFIGLDVLAMPWLSDPRIAMLSVSAMDIWMGVGVTMIVFLAGLQSVPEEFYEAATIDGAGAWQKFMRVTLPLTSYALMINTMLSLINGTKVFAQVYGLTNGGPADATQVYGTFIFKSFGAGLFGYSAAAGLLFTIVISAISFLLLRLFKRMEVEY</sequence>
<feature type="transmembrane region" description="Helical" evidence="7">
    <location>
        <begin position="168"/>
        <end position="186"/>
    </location>
</feature>
<comment type="subcellular location">
    <subcellularLocation>
        <location evidence="1 7">Cell membrane</location>
        <topology evidence="1 7">Multi-pass membrane protein</topology>
    </subcellularLocation>
</comment>
<dbReference type="InterPro" id="IPR051393">
    <property type="entry name" value="ABC_transporter_permease"/>
</dbReference>
<dbReference type="PROSITE" id="PS50928">
    <property type="entry name" value="ABC_TM1"/>
    <property type="match status" value="1"/>
</dbReference>
<evidence type="ECO:0000256" key="3">
    <source>
        <dbReference type="ARBA" id="ARBA00022475"/>
    </source>
</evidence>
<dbReference type="PANTHER" id="PTHR30193:SF37">
    <property type="entry name" value="INNER MEMBRANE ABC TRANSPORTER PERMEASE PROTEIN YCJO"/>
    <property type="match status" value="1"/>
</dbReference>
<dbReference type="EMBL" id="VDCQ01000007">
    <property type="protein sequence ID" value="TNJ66958.1"/>
    <property type="molecule type" value="Genomic_DNA"/>
</dbReference>
<gene>
    <name evidence="9" type="ORF">FE784_07080</name>
</gene>
<keyword evidence="10" id="KW-1185">Reference proteome</keyword>
<reference evidence="9 10" key="1">
    <citation type="submission" date="2019-05" db="EMBL/GenBank/DDBJ databases">
        <title>We sequenced the genome of Paenibacillus hemerocallicola KCTC 33185 for further insight into its adaptation and study the phylogeny of Paenibacillus.</title>
        <authorList>
            <person name="Narsing Rao M.P."/>
        </authorList>
    </citation>
    <scope>NUCLEOTIDE SEQUENCE [LARGE SCALE GENOMIC DNA]</scope>
    <source>
        <strain evidence="9 10">KCTC 33185</strain>
    </source>
</reference>
<name>A0A5C4TD24_9BACL</name>
<evidence type="ECO:0000313" key="9">
    <source>
        <dbReference type="EMBL" id="TNJ66958.1"/>
    </source>
</evidence>
<feature type="transmembrane region" description="Helical" evidence="7">
    <location>
        <begin position="16"/>
        <end position="42"/>
    </location>
</feature>
<dbReference type="GO" id="GO:0055085">
    <property type="term" value="P:transmembrane transport"/>
    <property type="evidence" value="ECO:0007669"/>
    <property type="project" value="InterPro"/>
</dbReference>
<keyword evidence="3" id="KW-1003">Cell membrane</keyword>
<dbReference type="Pfam" id="PF00528">
    <property type="entry name" value="BPD_transp_1"/>
    <property type="match status" value="1"/>
</dbReference>
<dbReference type="Proteomes" id="UP000307943">
    <property type="component" value="Unassembled WGS sequence"/>
</dbReference>